<evidence type="ECO:0000256" key="1">
    <source>
        <dbReference type="ARBA" id="ARBA00002738"/>
    </source>
</evidence>
<dbReference type="PANTHER" id="PTHR41391">
    <property type="entry name" value="RESTRICTION OF TELOMERE CAPPING PROTEIN 4"/>
    <property type="match status" value="1"/>
</dbReference>
<evidence type="ECO:0000256" key="7">
    <source>
        <dbReference type="ARBA" id="ARBA00023242"/>
    </source>
</evidence>
<evidence type="ECO:0000259" key="9">
    <source>
        <dbReference type="SMART" id="SM01312"/>
    </source>
</evidence>
<evidence type="ECO:0000256" key="6">
    <source>
        <dbReference type="ARBA" id="ARBA00022490"/>
    </source>
</evidence>
<feature type="compositionally biased region" description="Low complexity" evidence="8">
    <location>
        <begin position="36"/>
        <end position="51"/>
    </location>
</feature>
<feature type="region of interest" description="Disordered" evidence="8">
    <location>
        <begin position="441"/>
        <end position="683"/>
    </location>
</feature>
<dbReference type="InterPro" id="IPR039024">
    <property type="entry name" value="RTC4"/>
</dbReference>
<accession>A0AAW0GCV6</accession>
<proteinExistence type="inferred from homology"/>
<feature type="compositionally biased region" description="Acidic residues" evidence="8">
    <location>
        <begin position="443"/>
        <end position="456"/>
    </location>
</feature>
<evidence type="ECO:0000256" key="2">
    <source>
        <dbReference type="ARBA" id="ARBA00004123"/>
    </source>
</evidence>
<dbReference type="InterPro" id="IPR028094">
    <property type="entry name" value="RTC4_C"/>
</dbReference>
<feature type="compositionally biased region" description="Basic and acidic residues" evidence="8">
    <location>
        <begin position="68"/>
        <end position="84"/>
    </location>
</feature>
<feature type="compositionally biased region" description="Basic residues" evidence="8">
    <location>
        <begin position="548"/>
        <end position="557"/>
    </location>
</feature>
<keyword evidence="6" id="KW-0963">Cytoplasm</keyword>
<protein>
    <recommendedName>
        <fullName evidence="5">Restriction of telomere capping protein 4</fullName>
    </recommendedName>
</protein>
<sequence>MQMSPVPRDDPVTPRPAKRKVDKGKNPADDFPAPSPLSSQPSRSLLQTSSLAAYDFPAPSPLTSPASSREKPSQKKHSKSEVKLRNRTVISSSEHTSSSDEDAPPQVRPFPMETQMLASISDSPLKRTSEDDDLGIHRHKRTKRQGHEILHELMDSDDDDELRFLNPDVDHSTLCPWCDEVLPPTPSPHLQNLINSARKRSYHDPRPTNPLGLRAPLTVFIAVCQRHTFERVHIPLAQRNGWPMSIQWEELGHRILQLKRVLKRIVDDVDEEWLPGHVRSEDEEEVKVEEDEEVQQQRPRKGSTFWKDVIKSVKSHGSRQAIGVRNQFSNFTKTQPGYYGELGYVIIHQTIYDLFPPASFDSDSTLPLSPTEFIQLILVPEAAVSLIMDDLQQPRAQAIQTLRASAEYGVAMFPDEQNDTGGSNVGENIVRERAKARRKVLEAEGETNQDSGDDDVVVVVSPKKKRGRPRKKDADRPEDSDIAMSTDASRSGVPKPRPRRKKRNSGDAPPSIAPSSKPNSKSAPTEVLDLCDSTDTMTVSTTQEGHRPRPKPRRRARPQNTDGHRSHTDMSDYTEPEVNVPRPEPIVVDLDVEETPRPAKVGRMPSGMASSMLSLHGDTVQDTANRKLTPLEIARQRKEQKGKPSSDGWARTLREPLEDSDDNMQSDASRASKASRRGRSQRS</sequence>
<evidence type="ECO:0000256" key="8">
    <source>
        <dbReference type="SAM" id="MobiDB-lite"/>
    </source>
</evidence>
<feature type="compositionally biased region" description="Low complexity" evidence="8">
    <location>
        <begin position="508"/>
        <end position="524"/>
    </location>
</feature>
<reference evidence="10 11" key="1">
    <citation type="submission" date="2022-09" db="EMBL/GenBank/DDBJ databases">
        <authorList>
            <person name="Palmer J.M."/>
        </authorList>
    </citation>
    <scope>NUCLEOTIDE SEQUENCE [LARGE SCALE GENOMIC DNA]</scope>
    <source>
        <strain evidence="10 11">DSM 7382</strain>
    </source>
</reference>
<dbReference type="Pfam" id="PF14474">
    <property type="entry name" value="RTC4"/>
    <property type="match status" value="1"/>
</dbReference>
<feature type="compositionally biased region" description="Basic and acidic residues" evidence="8">
    <location>
        <begin position="634"/>
        <end position="644"/>
    </location>
</feature>
<name>A0AAW0GCV6_9APHY</name>
<comment type="caution">
    <text evidence="10">The sequence shown here is derived from an EMBL/GenBank/DDBJ whole genome shotgun (WGS) entry which is preliminary data.</text>
</comment>
<keyword evidence="11" id="KW-1185">Reference proteome</keyword>
<evidence type="ECO:0000256" key="5">
    <source>
        <dbReference type="ARBA" id="ARBA00015162"/>
    </source>
</evidence>
<feature type="domain" description="Restriction of telomere capping protein 4 C-terminal" evidence="9">
    <location>
        <begin position="265"/>
        <end position="415"/>
    </location>
</feature>
<gene>
    <name evidence="10" type="ORF">QCA50_008981</name>
</gene>
<dbReference type="PANTHER" id="PTHR41391:SF1">
    <property type="entry name" value="RESTRICTION OF TELOMERE CAPPING PROTEIN 4"/>
    <property type="match status" value="1"/>
</dbReference>
<dbReference type="AlphaFoldDB" id="A0AAW0GCV6"/>
<dbReference type="EMBL" id="JASBNA010000012">
    <property type="protein sequence ID" value="KAK7687762.1"/>
    <property type="molecule type" value="Genomic_DNA"/>
</dbReference>
<comment type="similarity">
    <text evidence="4">Belongs to the RTC4 family.</text>
</comment>
<dbReference type="GO" id="GO:0005737">
    <property type="term" value="C:cytoplasm"/>
    <property type="evidence" value="ECO:0007669"/>
    <property type="project" value="UniProtKB-SubCell"/>
</dbReference>
<evidence type="ECO:0000256" key="4">
    <source>
        <dbReference type="ARBA" id="ARBA00009461"/>
    </source>
</evidence>
<organism evidence="10 11">
    <name type="scientific">Cerrena zonata</name>
    <dbReference type="NCBI Taxonomy" id="2478898"/>
    <lineage>
        <taxon>Eukaryota</taxon>
        <taxon>Fungi</taxon>
        <taxon>Dikarya</taxon>
        <taxon>Basidiomycota</taxon>
        <taxon>Agaricomycotina</taxon>
        <taxon>Agaricomycetes</taxon>
        <taxon>Polyporales</taxon>
        <taxon>Cerrenaceae</taxon>
        <taxon>Cerrena</taxon>
    </lineage>
</organism>
<feature type="compositionally biased region" description="Basic residues" evidence="8">
    <location>
        <begin position="673"/>
        <end position="683"/>
    </location>
</feature>
<evidence type="ECO:0000256" key="3">
    <source>
        <dbReference type="ARBA" id="ARBA00004496"/>
    </source>
</evidence>
<feature type="region of interest" description="Disordered" evidence="8">
    <location>
        <begin position="1"/>
        <end position="109"/>
    </location>
</feature>
<comment type="subcellular location">
    <subcellularLocation>
        <location evidence="3">Cytoplasm</location>
    </subcellularLocation>
    <subcellularLocation>
        <location evidence="2">Nucleus</location>
    </subcellularLocation>
</comment>
<feature type="compositionally biased region" description="Polar residues" evidence="8">
    <location>
        <begin position="533"/>
        <end position="543"/>
    </location>
</feature>
<comment type="function">
    <text evidence="1">May be involved in a process influencing telomere capping.</text>
</comment>
<dbReference type="Proteomes" id="UP001385951">
    <property type="component" value="Unassembled WGS sequence"/>
</dbReference>
<dbReference type="GO" id="GO:0005634">
    <property type="term" value="C:nucleus"/>
    <property type="evidence" value="ECO:0007669"/>
    <property type="project" value="UniProtKB-SubCell"/>
</dbReference>
<dbReference type="SMART" id="SM01312">
    <property type="entry name" value="RTC4"/>
    <property type="match status" value="1"/>
</dbReference>
<feature type="compositionally biased region" description="Basic residues" evidence="8">
    <location>
        <begin position="462"/>
        <end position="471"/>
    </location>
</feature>
<evidence type="ECO:0000313" key="10">
    <source>
        <dbReference type="EMBL" id="KAK7687762.1"/>
    </source>
</evidence>
<evidence type="ECO:0000313" key="11">
    <source>
        <dbReference type="Proteomes" id="UP001385951"/>
    </source>
</evidence>
<keyword evidence="7" id="KW-0539">Nucleus</keyword>